<reference evidence="1" key="1">
    <citation type="submission" date="2020-10" db="EMBL/GenBank/DDBJ databases">
        <authorList>
            <person name="Gilroy R."/>
        </authorList>
    </citation>
    <scope>NUCLEOTIDE SEQUENCE</scope>
    <source>
        <strain evidence="1">23406</strain>
    </source>
</reference>
<sequence>MLIVLARRSMTSEDFLKRAAEEYAALFGGTPPAISKKRGRPVASGLGVSLTHSGDYIAAAIGTGTVGIDLERHRPLDFEGLSRRFFGVPIVSEEAFFKAWTMKEAAAKAYGIPLTEALRQNNPEARVLPWIKGYTLSVIGKTPLIGMWIF</sequence>
<comment type="caution">
    <text evidence="1">The sequence shown here is derived from an EMBL/GenBank/DDBJ whole genome shotgun (WGS) entry which is preliminary data.</text>
</comment>
<dbReference type="GO" id="GO:0008897">
    <property type="term" value="F:holo-[acyl-carrier-protein] synthase activity"/>
    <property type="evidence" value="ECO:0007669"/>
    <property type="project" value="InterPro"/>
</dbReference>
<dbReference type="GO" id="GO:0000287">
    <property type="term" value="F:magnesium ion binding"/>
    <property type="evidence" value="ECO:0007669"/>
    <property type="project" value="InterPro"/>
</dbReference>
<dbReference type="AlphaFoldDB" id="A0A9D1NBT1"/>
<dbReference type="EMBL" id="DVOH01000013">
    <property type="protein sequence ID" value="HIU99721.1"/>
    <property type="molecule type" value="Genomic_DNA"/>
</dbReference>
<evidence type="ECO:0000313" key="1">
    <source>
        <dbReference type="EMBL" id="HIU99721.1"/>
    </source>
</evidence>
<gene>
    <name evidence="1" type="ORF">IAB14_01245</name>
</gene>
<name>A0A9D1NBT1_9FIRM</name>
<evidence type="ECO:0008006" key="3">
    <source>
        <dbReference type="Google" id="ProtNLM"/>
    </source>
</evidence>
<dbReference type="Gene3D" id="3.90.470.20">
    <property type="entry name" value="4'-phosphopantetheinyl transferase domain"/>
    <property type="match status" value="2"/>
</dbReference>
<organism evidence="1 2">
    <name type="scientific">Candidatus Stercoripulliclostridium merdipullorum</name>
    <dbReference type="NCBI Taxonomy" id="2840952"/>
    <lineage>
        <taxon>Bacteria</taxon>
        <taxon>Bacillati</taxon>
        <taxon>Bacillota</taxon>
        <taxon>Clostridia</taxon>
        <taxon>Eubacteriales</taxon>
        <taxon>Candidatus Stercoripulliclostridium</taxon>
    </lineage>
</organism>
<protein>
    <recommendedName>
        <fullName evidence="3">4'-phosphopantetheinyl transferase superfamily protein</fullName>
    </recommendedName>
</protein>
<accession>A0A9D1NBT1</accession>
<reference evidence="1" key="2">
    <citation type="journal article" date="2021" name="PeerJ">
        <title>Extensive microbial diversity within the chicken gut microbiome revealed by metagenomics and culture.</title>
        <authorList>
            <person name="Gilroy R."/>
            <person name="Ravi A."/>
            <person name="Getino M."/>
            <person name="Pursley I."/>
            <person name="Horton D.L."/>
            <person name="Alikhan N.F."/>
            <person name="Baker D."/>
            <person name="Gharbi K."/>
            <person name="Hall N."/>
            <person name="Watson M."/>
            <person name="Adriaenssens E.M."/>
            <person name="Foster-Nyarko E."/>
            <person name="Jarju S."/>
            <person name="Secka A."/>
            <person name="Antonio M."/>
            <person name="Oren A."/>
            <person name="Chaudhuri R.R."/>
            <person name="La Ragione R."/>
            <person name="Hildebrand F."/>
            <person name="Pallen M.J."/>
        </authorList>
    </citation>
    <scope>NUCLEOTIDE SEQUENCE</scope>
    <source>
        <strain evidence="1">23406</strain>
    </source>
</reference>
<dbReference type="InterPro" id="IPR037143">
    <property type="entry name" value="4-PPantetheinyl_Trfase_dom_sf"/>
</dbReference>
<evidence type="ECO:0000313" key="2">
    <source>
        <dbReference type="Proteomes" id="UP000886891"/>
    </source>
</evidence>
<dbReference type="SUPFAM" id="SSF56214">
    <property type="entry name" value="4'-phosphopantetheinyl transferase"/>
    <property type="match status" value="1"/>
</dbReference>
<proteinExistence type="predicted"/>
<dbReference type="Proteomes" id="UP000886891">
    <property type="component" value="Unassembled WGS sequence"/>
</dbReference>